<name>A0A838XMX0_9HYPH</name>
<sequence>MSRVQLSETGASRGDHRLVAGLVTPGARVLDIGCGDGALLDLLMREKQVDGRGMELSQAGVNACVARGLSVVQGDADRDLEDYPDDAFDFVILSQTLQATRAPRKVLEQLLRIGEHVIVSFPNFGVWRNRLQLLFTGSMPVTEHLPYSWYDTPNIHFCTIRDFVSLCREVDARMEKAMALNARGEPVPFTAPWWVWNLIGEQAVFLLRR</sequence>
<organism evidence="1 2">
    <name type="scientific">Stappia taiwanensis</name>
    <dbReference type="NCBI Taxonomy" id="992267"/>
    <lineage>
        <taxon>Bacteria</taxon>
        <taxon>Pseudomonadati</taxon>
        <taxon>Pseudomonadota</taxon>
        <taxon>Alphaproteobacteria</taxon>
        <taxon>Hyphomicrobiales</taxon>
        <taxon>Stappiaceae</taxon>
        <taxon>Stappia</taxon>
    </lineage>
</organism>
<proteinExistence type="predicted"/>
<reference evidence="1 2" key="1">
    <citation type="submission" date="2020-07" db="EMBL/GenBank/DDBJ databases">
        <authorList>
            <person name="Li M."/>
        </authorList>
    </citation>
    <scope>NUCLEOTIDE SEQUENCE [LARGE SCALE GENOMIC DNA]</scope>
    <source>
        <strain evidence="1 2">DSM 23284</strain>
    </source>
</reference>
<evidence type="ECO:0000313" key="2">
    <source>
        <dbReference type="Proteomes" id="UP000559404"/>
    </source>
</evidence>
<dbReference type="Proteomes" id="UP000559404">
    <property type="component" value="Unassembled WGS sequence"/>
</dbReference>
<evidence type="ECO:0000313" key="1">
    <source>
        <dbReference type="EMBL" id="MBA4611492.1"/>
    </source>
</evidence>
<dbReference type="CDD" id="cd02440">
    <property type="entry name" value="AdoMet_MTases"/>
    <property type="match status" value="1"/>
</dbReference>
<reference evidence="1 2" key="2">
    <citation type="submission" date="2020-08" db="EMBL/GenBank/DDBJ databases">
        <title>Stappia taiwanensis sp. nov., isolated from a coastal thermal spring.</title>
        <authorList>
            <person name="Kampfer P."/>
        </authorList>
    </citation>
    <scope>NUCLEOTIDE SEQUENCE [LARGE SCALE GENOMIC DNA]</scope>
    <source>
        <strain evidence="1 2">DSM 23284</strain>
    </source>
</reference>
<dbReference type="Gene3D" id="3.40.50.150">
    <property type="entry name" value="Vaccinia Virus protein VP39"/>
    <property type="match status" value="1"/>
</dbReference>
<comment type="caution">
    <text evidence="1">The sequence shown here is derived from an EMBL/GenBank/DDBJ whole genome shotgun (WGS) entry which is preliminary data.</text>
</comment>
<gene>
    <name evidence="1" type="primary">metW</name>
    <name evidence="1" type="ORF">H1W37_07520</name>
</gene>
<protein>
    <submittedName>
        <fullName evidence="1">Methionine biosynthesis protein MetW</fullName>
    </submittedName>
</protein>
<dbReference type="Pfam" id="PF07021">
    <property type="entry name" value="MetW"/>
    <property type="match status" value="1"/>
</dbReference>
<keyword evidence="2" id="KW-1185">Reference proteome</keyword>
<dbReference type="AlphaFoldDB" id="A0A838XMX0"/>
<dbReference type="SUPFAM" id="SSF53335">
    <property type="entry name" value="S-adenosyl-L-methionine-dependent methyltransferases"/>
    <property type="match status" value="1"/>
</dbReference>
<dbReference type="InterPro" id="IPR029063">
    <property type="entry name" value="SAM-dependent_MTases_sf"/>
</dbReference>
<dbReference type="RefSeq" id="WP_181759684.1">
    <property type="nucleotide sequence ID" value="NZ_BMCR01000006.1"/>
</dbReference>
<dbReference type="InterPro" id="IPR010743">
    <property type="entry name" value="Methionine_synth_MetW"/>
</dbReference>
<dbReference type="NCBIfam" id="TIGR02081">
    <property type="entry name" value="metW"/>
    <property type="match status" value="1"/>
</dbReference>
<dbReference type="EMBL" id="JACEON010000005">
    <property type="protein sequence ID" value="MBA4611492.1"/>
    <property type="molecule type" value="Genomic_DNA"/>
</dbReference>
<accession>A0A838XMX0</accession>